<dbReference type="InterPro" id="IPR036249">
    <property type="entry name" value="Thioredoxin-like_sf"/>
</dbReference>
<evidence type="ECO:0000313" key="3">
    <source>
        <dbReference type="Proteomes" id="UP000482155"/>
    </source>
</evidence>
<dbReference type="Gene3D" id="3.40.30.10">
    <property type="entry name" value="Glutaredoxin"/>
    <property type="match status" value="1"/>
</dbReference>
<gene>
    <name evidence="2" type="ORF">G3574_02805</name>
</gene>
<accession>A0A6B3SH64</accession>
<dbReference type="AlphaFoldDB" id="A0A6B3SH64"/>
<organism evidence="2 3">
    <name type="scientific">Noviherbaspirillum galbum</name>
    <dbReference type="NCBI Taxonomy" id="2709383"/>
    <lineage>
        <taxon>Bacteria</taxon>
        <taxon>Pseudomonadati</taxon>
        <taxon>Pseudomonadota</taxon>
        <taxon>Betaproteobacteria</taxon>
        <taxon>Burkholderiales</taxon>
        <taxon>Oxalobacteraceae</taxon>
        <taxon>Noviherbaspirillum</taxon>
    </lineage>
</organism>
<evidence type="ECO:0000256" key="1">
    <source>
        <dbReference type="SAM" id="SignalP"/>
    </source>
</evidence>
<evidence type="ECO:0000313" key="2">
    <source>
        <dbReference type="EMBL" id="NEX59998.1"/>
    </source>
</evidence>
<dbReference type="EMBL" id="JAAIVB010000010">
    <property type="protein sequence ID" value="NEX59998.1"/>
    <property type="molecule type" value="Genomic_DNA"/>
</dbReference>
<keyword evidence="1" id="KW-0732">Signal</keyword>
<comment type="caution">
    <text evidence="2">The sequence shown here is derived from an EMBL/GenBank/DDBJ whole genome shotgun (WGS) entry which is preliminary data.</text>
</comment>
<dbReference type="RefSeq" id="WP_163960495.1">
    <property type="nucleotide sequence ID" value="NZ_JAAIVB010000010.1"/>
</dbReference>
<feature type="chain" id="PRO_5025654744" evidence="1">
    <location>
        <begin position="22"/>
        <end position="159"/>
    </location>
</feature>
<reference evidence="2 3" key="1">
    <citation type="submission" date="2020-02" db="EMBL/GenBank/DDBJ databases">
        <authorList>
            <person name="Kim M.K."/>
        </authorList>
    </citation>
    <scope>NUCLEOTIDE SEQUENCE [LARGE SCALE GENOMIC DNA]</scope>
    <source>
        <strain evidence="2 3">17J57-3</strain>
    </source>
</reference>
<name>A0A6B3SH64_9BURK</name>
<dbReference type="Proteomes" id="UP000482155">
    <property type="component" value="Unassembled WGS sequence"/>
</dbReference>
<keyword evidence="3" id="KW-1185">Reference proteome</keyword>
<proteinExistence type="predicted"/>
<feature type="signal peptide" evidence="1">
    <location>
        <begin position="1"/>
        <end position="21"/>
    </location>
</feature>
<dbReference type="SUPFAM" id="SSF52833">
    <property type="entry name" value="Thioredoxin-like"/>
    <property type="match status" value="1"/>
</dbReference>
<protein>
    <submittedName>
        <fullName evidence="2">Redoxin domain-containing protein</fullName>
    </submittedName>
</protein>
<sequence length="159" mass="17393">MKAFAFAALVTITAMAAPCLAAEPVHEFGPESLGKIKEAHAGKPLVIMIWSLDCAYCLESFQALEQGRRGQGLDIVTISTDQADDAETVKQIRKKIGAAGLHAETWAFGNASAEQLRFAIDPKWRGELPRTYWFPRDAPPSAYSGLVTKDLIARRMTSK</sequence>